<reference evidence="2 3" key="1">
    <citation type="journal article" date="2018" name="Nat. Ecol. Evol.">
        <title>Pezizomycetes genomes reveal the molecular basis of ectomycorrhizal truffle lifestyle.</title>
        <authorList>
            <person name="Murat C."/>
            <person name="Payen T."/>
            <person name="Noel B."/>
            <person name="Kuo A."/>
            <person name="Morin E."/>
            <person name="Chen J."/>
            <person name="Kohler A."/>
            <person name="Krizsan K."/>
            <person name="Balestrini R."/>
            <person name="Da Silva C."/>
            <person name="Montanini B."/>
            <person name="Hainaut M."/>
            <person name="Levati E."/>
            <person name="Barry K.W."/>
            <person name="Belfiori B."/>
            <person name="Cichocki N."/>
            <person name="Clum A."/>
            <person name="Dockter R.B."/>
            <person name="Fauchery L."/>
            <person name="Guy J."/>
            <person name="Iotti M."/>
            <person name="Le Tacon F."/>
            <person name="Lindquist E.A."/>
            <person name="Lipzen A."/>
            <person name="Malagnac F."/>
            <person name="Mello A."/>
            <person name="Molinier V."/>
            <person name="Miyauchi S."/>
            <person name="Poulain J."/>
            <person name="Riccioni C."/>
            <person name="Rubini A."/>
            <person name="Sitrit Y."/>
            <person name="Splivallo R."/>
            <person name="Traeger S."/>
            <person name="Wang M."/>
            <person name="Zifcakova L."/>
            <person name="Wipf D."/>
            <person name="Zambonelli A."/>
            <person name="Paolocci F."/>
            <person name="Nowrousian M."/>
            <person name="Ottonello S."/>
            <person name="Baldrian P."/>
            <person name="Spatafora J.W."/>
            <person name="Henrissat B."/>
            <person name="Nagy L.G."/>
            <person name="Aury J.M."/>
            <person name="Wincker P."/>
            <person name="Grigoriev I.V."/>
            <person name="Bonfante P."/>
            <person name="Martin F.M."/>
        </authorList>
    </citation>
    <scope>NUCLEOTIDE SEQUENCE [LARGE SCALE GENOMIC DNA]</scope>
    <source>
        <strain evidence="2 3">RN42</strain>
    </source>
</reference>
<dbReference type="AlphaFoldDB" id="A0A3N4IM76"/>
<dbReference type="EMBL" id="ML119669">
    <property type="protein sequence ID" value="RPA82704.1"/>
    <property type="molecule type" value="Genomic_DNA"/>
</dbReference>
<name>A0A3N4IM76_ASCIM</name>
<dbReference type="Proteomes" id="UP000275078">
    <property type="component" value="Unassembled WGS sequence"/>
</dbReference>
<keyword evidence="1" id="KW-1133">Transmembrane helix</keyword>
<evidence type="ECO:0000313" key="2">
    <source>
        <dbReference type="EMBL" id="RPA82704.1"/>
    </source>
</evidence>
<organism evidence="2 3">
    <name type="scientific">Ascobolus immersus RN42</name>
    <dbReference type="NCBI Taxonomy" id="1160509"/>
    <lineage>
        <taxon>Eukaryota</taxon>
        <taxon>Fungi</taxon>
        <taxon>Dikarya</taxon>
        <taxon>Ascomycota</taxon>
        <taxon>Pezizomycotina</taxon>
        <taxon>Pezizomycetes</taxon>
        <taxon>Pezizales</taxon>
        <taxon>Ascobolaceae</taxon>
        <taxon>Ascobolus</taxon>
    </lineage>
</organism>
<evidence type="ECO:0000256" key="1">
    <source>
        <dbReference type="SAM" id="Phobius"/>
    </source>
</evidence>
<keyword evidence="1" id="KW-0812">Transmembrane</keyword>
<evidence type="ECO:0000313" key="3">
    <source>
        <dbReference type="Proteomes" id="UP000275078"/>
    </source>
</evidence>
<proteinExistence type="predicted"/>
<accession>A0A3N4IM76</accession>
<keyword evidence="3" id="KW-1185">Reference proteome</keyword>
<protein>
    <submittedName>
        <fullName evidence="2">Uncharacterized protein</fullName>
    </submittedName>
</protein>
<feature type="transmembrane region" description="Helical" evidence="1">
    <location>
        <begin position="27"/>
        <end position="47"/>
    </location>
</feature>
<sequence>MINHFILPLDFRQKNTKQYNTSTSSTMLFTTGFLSIFTLWAITANALPGGRPIESSQDTPSTNGKKYAIIDNPLVHNANCLDHMKEFHSVSASPPSLFTTDSPCSLTPIDDNDAGSIEASTLRGYLVCTTNEWSPEYNHLKTLIAKMKTRSGTMACLAEPKRWTPMLAYKTAVISYLSDAATPEPYNCEALASFANAVAERCQQAYLEGPIVVAGEVIIKSPFPFGVVKVSRTPE</sequence>
<keyword evidence="1" id="KW-0472">Membrane</keyword>
<gene>
    <name evidence="2" type="ORF">BJ508DRAFT_343873</name>
</gene>